<proteinExistence type="predicted"/>
<evidence type="ECO:0000313" key="1">
    <source>
        <dbReference type="EMBL" id="QEM42022.1"/>
    </source>
</evidence>
<dbReference type="KEGG" id="vg:77937043"/>
<evidence type="ECO:0000313" key="2">
    <source>
        <dbReference type="Proteomes" id="UP000322144"/>
    </source>
</evidence>
<dbReference type="GeneID" id="77937043"/>
<dbReference type="Proteomes" id="UP000322144">
    <property type="component" value="Segment"/>
</dbReference>
<accession>A0A5C1K801</accession>
<name>A0A5C1K801_9CAUD</name>
<dbReference type="RefSeq" id="YP_010661033.1">
    <property type="nucleotide sequence ID" value="NC_070882.1"/>
</dbReference>
<keyword evidence="2" id="KW-1185">Reference proteome</keyword>
<sequence>MQSNSIRNQILVMTDDPATSLAIRNVLSNGLTSLGLNHEVMHTGREDYDNLDPAVILSKFKEDDYHLTVSEHAIHPCGTKVSPPVNNAINPLWSKELRISVLGGTHRGKSILCQVIYHILVQHLKLIDANKFTLRDIDGPRFAFESPLDTEHWPAAAEAISRWGIDLRSVFLESTQSLDPILRRSI</sequence>
<organism evidence="1 2">
    <name type="scientific">Pseudomonas phage vB_PaeM_PS119XW</name>
    <dbReference type="NCBI Taxonomy" id="2601632"/>
    <lineage>
        <taxon>Viruses</taxon>
        <taxon>Duplodnaviria</taxon>
        <taxon>Heunggongvirae</taxon>
        <taxon>Uroviricota</taxon>
        <taxon>Caudoviricetes</taxon>
        <taxon>Chimalliviridae</taxon>
        <taxon>Pawinskivirus</taxon>
        <taxon>Pawinskivirus PS119XW</taxon>
    </lineage>
</organism>
<reference evidence="1 2" key="1">
    <citation type="submission" date="2019-06" db="EMBL/GenBank/DDBJ databases">
        <title>A distant relative of Phikzvirus genus phages from a therapeutic phage collection.</title>
        <authorList>
            <person name="Hejnowicz M.S."/>
            <person name="Dabrowski K."/>
            <person name="Gawor J."/>
            <person name="Weber-Dabrowska B."/>
            <person name="Gromadka R."/>
            <person name="Lobocka M.B."/>
        </authorList>
    </citation>
    <scope>NUCLEOTIDE SEQUENCE [LARGE SCALE GENOMIC DNA]</scope>
</reference>
<dbReference type="EMBL" id="MN103543">
    <property type="protein sequence ID" value="QEM42022.1"/>
    <property type="molecule type" value="Genomic_DNA"/>
</dbReference>
<protein>
    <submittedName>
        <fullName evidence="1">Uncharacterized protein</fullName>
    </submittedName>
</protein>